<dbReference type="GO" id="GO:0003677">
    <property type="term" value="F:DNA binding"/>
    <property type="evidence" value="ECO:0007669"/>
    <property type="project" value="UniProtKB-UniRule"/>
</dbReference>
<dbReference type="EMBL" id="QVLX01000015">
    <property type="protein sequence ID" value="RGE84519.1"/>
    <property type="molecule type" value="Genomic_DNA"/>
</dbReference>
<feature type="domain" description="Core-binding (CB)" evidence="8">
    <location>
        <begin position="113"/>
        <end position="193"/>
    </location>
</feature>
<dbReference type="Gene3D" id="1.10.150.130">
    <property type="match status" value="1"/>
</dbReference>
<feature type="region of interest" description="Disordered" evidence="6">
    <location>
        <begin position="1"/>
        <end position="26"/>
    </location>
</feature>
<evidence type="ECO:0000259" key="7">
    <source>
        <dbReference type="PROSITE" id="PS51898"/>
    </source>
</evidence>
<evidence type="ECO:0000256" key="4">
    <source>
        <dbReference type="ARBA" id="ARBA00023172"/>
    </source>
</evidence>
<dbReference type="SUPFAM" id="SSF56349">
    <property type="entry name" value="DNA breaking-rejoining enzymes"/>
    <property type="match status" value="1"/>
</dbReference>
<name>A0A3E3JYA6_9FIRM</name>
<gene>
    <name evidence="9" type="ORF">DW016_15305</name>
</gene>
<dbReference type="PANTHER" id="PTHR30629">
    <property type="entry name" value="PROPHAGE INTEGRASE"/>
    <property type="match status" value="1"/>
</dbReference>
<dbReference type="RefSeq" id="WP_117493886.1">
    <property type="nucleotide sequence ID" value="NZ_JBKVOA010000002.1"/>
</dbReference>
<evidence type="ECO:0000313" key="9">
    <source>
        <dbReference type="EMBL" id="RGE84519.1"/>
    </source>
</evidence>
<reference evidence="9 10" key="1">
    <citation type="submission" date="2018-08" db="EMBL/GenBank/DDBJ databases">
        <title>A genome reference for cultivated species of the human gut microbiota.</title>
        <authorList>
            <person name="Zou Y."/>
            <person name="Xue W."/>
            <person name="Luo G."/>
        </authorList>
    </citation>
    <scope>NUCLEOTIDE SEQUENCE [LARGE SCALE GENOMIC DNA]</scope>
    <source>
        <strain evidence="9 10">AF37-2AT</strain>
    </source>
</reference>
<evidence type="ECO:0000256" key="6">
    <source>
        <dbReference type="SAM" id="MobiDB-lite"/>
    </source>
</evidence>
<dbReference type="PROSITE" id="PS51898">
    <property type="entry name" value="TYR_RECOMBINASE"/>
    <property type="match status" value="1"/>
</dbReference>
<evidence type="ECO:0000256" key="5">
    <source>
        <dbReference type="PROSITE-ProRule" id="PRU01248"/>
    </source>
</evidence>
<dbReference type="InterPro" id="IPR010998">
    <property type="entry name" value="Integrase_recombinase_N"/>
</dbReference>
<evidence type="ECO:0000256" key="3">
    <source>
        <dbReference type="ARBA" id="ARBA00023125"/>
    </source>
</evidence>
<dbReference type="Pfam" id="PF00589">
    <property type="entry name" value="Phage_integrase"/>
    <property type="match status" value="1"/>
</dbReference>
<evidence type="ECO:0000259" key="8">
    <source>
        <dbReference type="PROSITE" id="PS51900"/>
    </source>
</evidence>
<sequence>MANKKKHPNLPNGYGTIRKLSGNRRNPYSVHPPVTEFTVDGKPIMKKALCYVSDWYVGFAVLTAYKAGTYKPGMEKDLEQLRGQEDGDLAEFTNRILSNYNVAVRSNSNDQELLFSELYDQFYNWKFNGKKKYSASSKQATRTAYNNCKALYNKKIGEITYEQLQRIVDSCQLKHASLELIVSLLKQIYRYALAQNLVEKNPTELLRINIPDDDEHGVPFNIRDLERLWEHADNYIAQLLLIMCYSGYRIGELSVISVDLEKRCFSGGLKTDAGKNRIVPIHSSILPIVQDRLNEKGSLMGISYSAFNKSLSEFLKSIGIGKHTAHDCRHTFSMLCEKYKVSENDRKRMLGHSFRDITNSIYGHRSLEDLRKEIEKIPCYKRVANDYKKRA</sequence>
<dbReference type="GO" id="GO:0015074">
    <property type="term" value="P:DNA integration"/>
    <property type="evidence" value="ECO:0007669"/>
    <property type="project" value="UniProtKB-KW"/>
</dbReference>
<evidence type="ECO:0000256" key="1">
    <source>
        <dbReference type="ARBA" id="ARBA00008857"/>
    </source>
</evidence>
<evidence type="ECO:0000256" key="2">
    <source>
        <dbReference type="ARBA" id="ARBA00022908"/>
    </source>
</evidence>
<protein>
    <submittedName>
        <fullName evidence="9">Integrase</fullName>
    </submittedName>
</protein>
<dbReference type="PANTHER" id="PTHR30629:SF2">
    <property type="entry name" value="PROPHAGE INTEGRASE INTS-RELATED"/>
    <property type="match status" value="1"/>
</dbReference>
<keyword evidence="3 5" id="KW-0238">DNA-binding</keyword>
<dbReference type="AlphaFoldDB" id="A0A3E3JYA6"/>
<keyword evidence="2" id="KW-0229">DNA integration</keyword>
<evidence type="ECO:0000313" key="10">
    <source>
        <dbReference type="Proteomes" id="UP000261080"/>
    </source>
</evidence>
<organism evidence="9 10">
    <name type="scientific">Sellimonas intestinalis</name>
    <dbReference type="NCBI Taxonomy" id="1653434"/>
    <lineage>
        <taxon>Bacteria</taxon>
        <taxon>Bacillati</taxon>
        <taxon>Bacillota</taxon>
        <taxon>Clostridia</taxon>
        <taxon>Lachnospirales</taxon>
        <taxon>Lachnospiraceae</taxon>
        <taxon>Sellimonas</taxon>
    </lineage>
</organism>
<dbReference type="OrthoDB" id="9801717at2"/>
<dbReference type="PROSITE" id="PS51900">
    <property type="entry name" value="CB"/>
    <property type="match status" value="1"/>
</dbReference>
<accession>A0A3E3JYA6</accession>
<dbReference type="InterPro" id="IPR013762">
    <property type="entry name" value="Integrase-like_cat_sf"/>
</dbReference>
<keyword evidence="10" id="KW-1185">Reference proteome</keyword>
<dbReference type="InterPro" id="IPR011010">
    <property type="entry name" value="DNA_brk_join_enz"/>
</dbReference>
<proteinExistence type="inferred from homology"/>
<dbReference type="GO" id="GO:0006310">
    <property type="term" value="P:DNA recombination"/>
    <property type="evidence" value="ECO:0007669"/>
    <property type="project" value="UniProtKB-KW"/>
</dbReference>
<comment type="caution">
    <text evidence="9">The sequence shown here is derived from an EMBL/GenBank/DDBJ whole genome shotgun (WGS) entry which is preliminary data.</text>
</comment>
<feature type="domain" description="Tyr recombinase" evidence="7">
    <location>
        <begin position="215"/>
        <end position="375"/>
    </location>
</feature>
<dbReference type="InterPro" id="IPR044068">
    <property type="entry name" value="CB"/>
</dbReference>
<dbReference type="Gene3D" id="1.10.443.10">
    <property type="entry name" value="Intergrase catalytic core"/>
    <property type="match status" value="1"/>
</dbReference>
<comment type="similarity">
    <text evidence="1">Belongs to the 'phage' integrase family.</text>
</comment>
<keyword evidence="4" id="KW-0233">DNA recombination</keyword>
<dbReference type="Proteomes" id="UP000261080">
    <property type="component" value="Unassembled WGS sequence"/>
</dbReference>
<dbReference type="InterPro" id="IPR050808">
    <property type="entry name" value="Phage_Integrase"/>
</dbReference>
<dbReference type="InterPro" id="IPR002104">
    <property type="entry name" value="Integrase_catalytic"/>
</dbReference>